<gene>
    <name evidence="2" type="ORF">ANI01nite_32960</name>
</gene>
<dbReference type="Proteomes" id="UP000316242">
    <property type="component" value="Unassembled WGS sequence"/>
</dbReference>
<evidence type="ECO:0000313" key="3">
    <source>
        <dbReference type="Proteomes" id="UP000316242"/>
    </source>
</evidence>
<dbReference type="PANTHER" id="PTHR43649:SF12">
    <property type="entry name" value="DIACETYLCHITOBIOSE BINDING PROTEIN DASA"/>
    <property type="match status" value="1"/>
</dbReference>
<feature type="signal peptide" evidence="1">
    <location>
        <begin position="1"/>
        <end position="35"/>
    </location>
</feature>
<dbReference type="EMBL" id="BJNE01000032">
    <property type="protein sequence ID" value="GEC14093.1"/>
    <property type="molecule type" value="Genomic_DNA"/>
</dbReference>
<feature type="chain" id="PRO_5047437776" evidence="1">
    <location>
        <begin position="36"/>
        <end position="572"/>
    </location>
</feature>
<evidence type="ECO:0000313" key="2">
    <source>
        <dbReference type="EMBL" id="GEC14093.1"/>
    </source>
</evidence>
<dbReference type="SUPFAM" id="SSF53850">
    <property type="entry name" value="Periplasmic binding protein-like II"/>
    <property type="match status" value="1"/>
</dbReference>
<dbReference type="RefSeq" id="WP_141359346.1">
    <property type="nucleotide sequence ID" value="NZ_BAAAWM010000001.1"/>
</dbReference>
<dbReference type="InterPro" id="IPR050490">
    <property type="entry name" value="Bact_solute-bd_prot1"/>
</dbReference>
<organism evidence="2 3">
    <name type="scientific">Glutamicibacter nicotianae</name>
    <name type="common">Arthrobacter nicotianae</name>
    <dbReference type="NCBI Taxonomy" id="37929"/>
    <lineage>
        <taxon>Bacteria</taxon>
        <taxon>Bacillati</taxon>
        <taxon>Actinomycetota</taxon>
        <taxon>Actinomycetes</taxon>
        <taxon>Micrococcales</taxon>
        <taxon>Micrococcaceae</taxon>
        <taxon>Glutamicibacter</taxon>
    </lineage>
</organism>
<reference evidence="2 3" key="1">
    <citation type="submission" date="2019-06" db="EMBL/GenBank/DDBJ databases">
        <title>Whole genome shotgun sequence of Glutamicibacter nicotianae NBRC 14234.</title>
        <authorList>
            <person name="Hosoyama A."/>
            <person name="Uohara A."/>
            <person name="Ohji S."/>
            <person name="Ichikawa N."/>
        </authorList>
    </citation>
    <scope>NUCLEOTIDE SEQUENCE [LARGE SCALE GENOMIC DNA]</scope>
    <source>
        <strain evidence="2 3">NBRC 14234</strain>
    </source>
</reference>
<comment type="caution">
    <text evidence="2">The sequence shown here is derived from an EMBL/GenBank/DDBJ whole genome shotgun (WGS) entry which is preliminary data.</text>
</comment>
<keyword evidence="1" id="KW-0732">Signal</keyword>
<protein>
    <submittedName>
        <fullName evidence="2">ABC transporter substrate-binding protein</fullName>
    </submittedName>
</protein>
<evidence type="ECO:0000256" key="1">
    <source>
        <dbReference type="SAM" id="SignalP"/>
    </source>
</evidence>
<keyword evidence="3" id="KW-1185">Reference proteome</keyword>
<dbReference type="Gene3D" id="3.40.190.10">
    <property type="entry name" value="Periplasmic binding protein-like II"/>
    <property type="match status" value="2"/>
</dbReference>
<dbReference type="PANTHER" id="PTHR43649">
    <property type="entry name" value="ARABINOSE-BINDING PROTEIN-RELATED"/>
    <property type="match status" value="1"/>
</dbReference>
<accession>A0ABQ0RQK0</accession>
<sequence length="572" mass="61855">MSTSNPTRFKATVKGALAMAGIGALALTGCTPSGAKESSGTPVVTVQVVKDARTKAMAELPWTKDLEAACGCTIEWQETASSSWTQQKQASLAAGEVADVTIGGYGSGDWGDYSSLFLDLALELGSMPNLAATFEKAPYARVSSEWDGKVFGAPGVNTGLMANSSAHMFINKQWLDELKLPVPETWDELKSTLEAFKSKDPNGNGKADEVPLDFMAPETGGWGWFNPNVLLGSFGLPLSAGGGAGSGMYAQDGKIQNYLTDPSYKEFISYLGELWEAGVISKDAFTHDFSKYISGLKGQGKTATVGMTFWWTPSDAFGSKLADQYIALPALKADSGSDAPRTWWFNGDSLNYIPNKISVAANVKEKEAALKIVDAFYTSDIGIQARYGSFDVGVKKNGEKDYTVLQPADETKNASDWQFQNSLSDGAPGWFVQPGVKLTLPAEQFEVRGVEEVYEQDIANIDLNSDVIYGGVSFTADEAREYSLNDTGITQTAMSKFAQWVTKGGIDAEWDGYVKDLESNNLKRQIELQQAAYDRYLQVMQEKNVDLNAELNPELTFAENADGTATISNESK</sequence>
<name>A0ABQ0RQK0_GLUNI</name>
<proteinExistence type="predicted"/>